<keyword evidence="2" id="KW-0378">Hydrolase</keyword>
<proteinExistence type="predicted"/>
<dbReference type="AlphaFoldDB" id="A0A1I0QM85"/>
<dbReference type="InterPro" id="IPR052209">
    <property type="entry name" value="CbiZ"/>
</dbReference>
<dbReference type="PANTHER" id="PTHR35336">
    <property type="entry name" value="ADENOSYLCOBINAMIDE AMIDOHYDROLASE"/>
    <property type="match status" value="1"/>
</dbReference>
<feature type="region of interest" description="Disordered" evidence="1">
    <location>
        <begin position="205"/>
        <end position="235"/>
    </location>
</feature>
<dbReference type="Pfam" id="PF01955">
    <property type="entry name" value="CbiZ"/>
    <property type="match status" value="1"/>
</dbReference>
<evidence type="ECO:0000256" key="1">
    <source>
        <dbReference type="SAM" id="MobiDB-lite"/>
    </source>
</evidence>
<name>A0A1I0QM85_9EURY</name>
<evidence type="ECO:0000313" key="2">
    <source>
        <dbReference type="EMBL" id="SEW28295.1"/>
    </source>
</evidence>
<gene>
    <name evidence="2" type="ORF">SAMN04487945_2733</name>
</gene>
<dbReference type="OrthoDB" id="157452at2157"/>
<dbReference type="PANTHER" id="PTHR35336:SF5">
    <property type="entry name" value="ADENOSYLCOBINAMIDE AMIDOHYDROLASE"/>
    <property type="match status" value="1"/>
</dbReference>
<dbReference type="InterPro" id="IPR002808">
    <property type="entry name" value="AdoCbi_amidolase"/>
</dbReference>
<dbReference type="RefSeq" id="WP_089670021.1">
    <property type="nucleotide sequence ID" value="NZ_FOJA01000001.1"/>
</dbReference>
<dbReference type="GO" id="GO:0016787">
    <property type="term" value="F:hydrolase activity"/>
    <property type="evidence" value="ECO:0007669"/>
    <property type="project" value="UniProtKB-KW"/>
</dbReference>
<feature type="compositionally biased region" description="Acidic residues" evidence="1">
    <location>
        <begin position="206"/>
        <end position="215"/>
    </location>
</feature>
<sequence length="235" mass="24094">MFESTIRDDVLALERPETRWLSTGWDGGTSVADHAYNVTVPEGWQPDSIDEYVADRLADAGFPTRDAAPVLLTGVAQRHARLARCGPVAAAATVGVSNPAALPMDADGGALPNDPDPVAGTVNVVVGTTRRLDDAALANLVAVAAEAKTATLLATAGFPGTTSDAVVAACDPAGEPSAFSGSATRVGAAARACVRDAVRASLDSRYEDEELPDSVDDARHGVSTDVRADVVSPSE</sequence>
<protein>
    <submittedName>
        <fullName evidence="2">Adenosylcobinamide hydrolase</fullName>
    </submittedName>
</protein>
<organism evidence="2 3">
    <name type="scientific">Halobacterium jilantaiense</name>
    <dbReference type="NCBI Taxonomy" id="355548"/>
    <lineage>
        <taxon>Archaea</taxon>
        <taxon>Methanobacteriati</taxon>
        <taxon>Methanobacteriota</taxon>
        <taxon>Stenosarchaea group</taxon>
        <taxon>Halobacteria</taxon>
        <taxon>Halobacteriales</taxon>
        <taxon>Halobacteriaceae</taxon>
        <taxon>Halobacterium</taxon>
    </lineage>
</organism>
<keyword evidence="3" id="KW-1185">Reference proteome</keyword>
<evidence type="ECO:0000313" key="3">
    <source>
        <dbReference type="Proteomes" id="UP000198518"/>
    </source>
</evidence>
<dbReference type="EMBL" id="FOJA01000001">
    <property type="protein sequence ID" value="SEW28295.1"/>
    <property type="molecule type" value="Genomic_DNA"/>
</dbReference>
<dbReference type="Proteomes" id="UP000198518">
    <property type="component" value="Unassembled WGS sequence"/>
</dbReference>
<accession>A0A1I0QM85</accession>
<feature type="compositionally biased region" description="Basic and acidic residues" evidence="1">
    <location>
        <begin position="216"/>
        <end position="228"/>
    </location>
</feature>
<reference evidence="2 3" key="1">
    <citation type="submission" date="2016-10" db="EMBL/GenBank/DDBJ databases">
        <authorList>
            <person name="de Groot N.N."/>
        </authorList>
    </citation>
    <scope>NUCLEOTIDE SEQUENCE [LARGE SCALE GENOMIC DNA]</scope>
    <source>
        <strain evidence="2 3">CGMCC 1.5337</strain>
    </source>
</reference>
<dbReference type="STRING" id="355548.SAMN04487945_2733"/>